<protein>
    <recommendedName>
        <fullName evidence="7">Probable purine permease</fullName>
    </recommendedName>
</protein>
<dbReference type="InterPro" id="IPR037185">
    <property type="entry name" value="EmrE-like"/>
</dbReference>
<evidence type="ECO:0000256" key="6">
    <source>
        <dbReference type="ARBA" id="ARBA00023136"/>
    </source>
</evidence>
<feature type="transmembrane region" description="Helical" evidence="7">
    <location>
        <begin position="144"/>
        <end position="165"/>
    </location>
</feature>
<evidence type="ECO:0000256" key="5">
    <source>
        <dbReference type="ARBA" id="ARBA00022989"/>
    </source>
</evidence>
<evidence type="ECO:0000313" key="8">
    <source>
        <dbReference type="Proteomes" id="UP000790787"/>
    </source>
</evidence>
<keyword evidence="3 7" id="KW-0813">Transport</keyword>
<dbReference type="PaxDb" id="4097-A0A1S3YTE3"/>
<keyword evidence="6 7" id="KW-0472">Membrane</keyword>
<dbReference type="OMA" id="FYPSFIA"/>
<keyword evidence="8" id="KW-1185">Reference proteome</keyword>
<reference evidence="8" key="1">
    <citation type="journal article" date="2014" name="Nat. Commun.">
        <title>The tobacco genome sequence and its comparison with those of tomato and potato.</title>
        <authorList>
            <person name="Sierro N."/>
            <person name="Battey J.N."/>
            <person name="Ouadi S."/>
            <person name="Bakaher N."/>
            <person name="Bovet L."/>
            <person name="Willig A."/>
            <person name="Goepfert S."/>
            <person name="Peitsch M.C."/>
            <person name="Ivanov N.V."/>
        </authorList>
    </citation>
    <scope>NUCLEOTIDE SEQUENCE [LARGE SCALE GENOMIC DNA]</scope>
</reference>
<feature type="transmembrane region" description="Helical" evidence="7">
    <location>
        <begin position="285"/>
        <end position="306"/>
    </location>
</feature>
<feature type="transmembrane region" description="Helical" evidence="7">
    <location>
        <begin position="247"/>
        <end position="265"/>
    </location>
</feature>
<evidence type="ECO:0000313" key="9">
    <source>
        <dbReference type="RefSeq" id="XP_016455464.1"/>
    </source>
</evidence>
<dbReference type="GeneID" id="107779529"/>
<dbReference type="InterPro" id="IPR030182">
    <property type="entry name" value="PUP_plant"/>
</dbReference>
<dbReference type="GO" id="GO:0022857">
    <property type="term" value="F:transmembrane transporter activity"/>
    <property type="evidence" value="ECO:0000318"/>
    <property type="project" value="GO_Central"/>
</dbReference>
<comment type="subcellular location">
    <subcellularLocation>
        <location evidence="1 7">Membrane</location>
        <topology evidence="1 7">Multi-pass membrane protein</topology>
    </subcellularLocation>
</comment>
<evidence type="ECO:0000256" key="3">
    <source>
        <dbReference type="ARBA" id="ARBA00022448"/>
    </source>
</evidence>
<evidence type="ECO:0000256" key="4">
    <source>
        <dbReference type="ARBA" id="ARBA00022692"/>
    </source>
</evidence>
<organism evidence="8 9">
    <name type="scientific">Nicotiana tabacum</name>
    <name type="common">Common tobacco</name>
    <dbReference type="NCBI Taxonomy" id="4097"/>
    <lineage>
        <taxon>Eukaryota</taxon>
        <taxon>Viridiplantae</taxon>
        <taxon>Streptophyta</taxon>
        <taxon>Embryophyta</taxon>
        <taxon>Tracheophyta</taxon>
        <taxon>Spermatophyta</taxon>
        <taxon>Magnoliopsida</taxon>
        <taxon>eudicotyledons</taxon>
        <taxon>Gunneridae</taxon>
        <taxon>Pentapetalae</taxon>
        <taxon>asterids</taxon>
        <taxon>lamiids</taxon>
        <taxon>Solanales</taxon>
        <taxon>Solanaceae</taxon>
        <taxon>Nicotianoideae</taxon>
        <taxon>Nicotianeae</taxon>
        <taxon>Nicotiana</taxon>
    </lineage>
</organism>
<feature type="transmembrane region" description="Helical" evidence="7">
    <location>
        <begin position="172"/>
        <end position="191"/>
    </location>
</feature>
<dbReference type="OrthoDB" id="1907510at2759"/>
<dbReference type="PANTHER" id="PTHR31376">
    <property type="entry name" value="OS09G0467300 PROTEIN-RELATED"/>
    <property type="match status" value="1"/>
</dbReference>
<dbReference type="PANTHER" id="PTHR31376:SF16">
    <property type="entry name" value="PURINE PERMEASE-RELATED"/>
    <property type="match status" value="1"/>
</dbReference>
<dbReference type="RefSeq" id="XP_016455464.1">
    <property type="nucleotide sequence ID" value="XM_016599978.1"/>
</dbReference>
<evidence type="ECO:0000256" key="7">
    <source>
        <dbReference type="RuleBase" id="RU368015"/>
    </source>
</evidence>
<accession>A0A1S3YTE3</accession>
<dbReference type="GO" id="GO:0016020">
    <property type="term" value="C:membrane"/>
    <property type="evidence" value="ECO:0007669"/>
    <property type="project" value="UniProtKB-SubCell"/>
</dbReference>
<comment type="similarity">
    <text evidence="2 7">Belongs to the purine permeases (TC 2.A.7.14) family.</text>
</comment>
<feature type="transmembrane region" description="Helical" evidence="7">
    <location>
        <begin position="340"/>
        <end position="358"/>
    </location>
</feature>
<dbReference type="GO" id="GO:0015211">
    <property type="term" value="F:purine nucleoside transmembrane transporter activity"/>
    <property type="evidence" value="ECO:0007669"/>
    <property type="project" value="UniProtKB-UniRule"/>
</dbReference>
<evidence type="ECO:0000256" key="2">
    <source>
        <dbReference type="ARBA" id="ARBA00006213"/>
    </source>
</evidence>
<feature type="transmembrane region" description="Helical" evidence="7">
    <location>
        <begin position="78"/>
        <end position="98"/>
    </location>
</feature>
<feature type="transmembrane region" description="Helical" evidence="7">
    <location>
        <begin position="203"/>
        <end position="226"/>
    </location>
</feature>
<dbReference type="STRING" id="4097.A0A1S3YTE3"/>
<dbReference type="Proteomes" id="UP000790787">
    <property type="component" value="Chromosome 1"/>
</dbReference>
<dbReference type="KEGG" id="nta:107779529"/>
<dbReference type="Pfam" id="PF16913">
    <property type="entry name" value="PUNUT"/>
    <property type="match status" value="1"/>
</dbReference>
<keyword evidence="5 7" id="KW-1133">Transmembrane helix</keyword>
<sequence>MDSTQEVELQIPVAGKESSRIQMLDDDTNHQQQQLSRFSKDYRWWFRICVYITFLLVGQSAATLLGRFYYDKGGNSKWMATFVQSAGFPILIPLLFLLKSSKIASSSSSEKPSKCHLYLLYVFFGLLLAGNNLMYSYGLLYLPVSTYSLICASQLAFNVLFSFLLNAQKFTALILNSVVIVTISASLLAVHSESDTTSTKLSVGKYVIGFVCTVAASATYALYLSLLELTFKRVIKSESFDTILKMIIYSSFVATCACVVGLYASGEWRNLTAEMNGFQKGEVSYLMTLIWTAVIWQIGSVGLLGLIFEVSSLFSNVISTLGSPVVPVLAVIFFHDKMDGEKVIALLLALWGFLSYIYQNYLDDSKAKSSNSDVENSS</sequence>
<gene>
    <name evidence="9" type="primary">LOC107779529</name>
</gene>
<reference evidence="9" key="2">
    <citation type="submission" date="2025-08" db="UniProtKB">
        <authorList>
            <consortium name="RefSeq"/>
        </authorList>
    </citation>
    <scope>IDENTIFICATION</scope>
    <source>
        <tissue evidence="9">Leaf</tissue>
    </source>
</reference>
<feature type="transmembrane region" description="Helical" evidence="7">
    <location>
        <begin position="313"/>
        <end position="334"/>
    </location>
</feature>
<feature type="transmembrane region" description="Helical" evidence="7">
    <location>
        <begin position="118"/>
        <end position="138"/>
    </location>
</feature>
<dbReference type="RefSeq" id="XP_016455464.1">
    <property type="nucleotide sequence ID" value="XM_016599978.2"/>
</dbReference>
<dbReference type="GO" id="GO:0005345">
    <property type="term" value="F:purine nucleobase transmembrane transporter activity"/>
    <property type="evidence" value="ECO:0007669"/>
    <property type="project" value="UniProtKB-UniRule"/>
</dbReference>
<keyword evidence="4 7" id="KW-0812">Transmembrane</keyword>
<name>A0A1S3YTE3_TOBAC</name>
<feature type="transmembrane region" description="Helical" evidence="7">
    <location>
        <begin position="44"/>
        <end position="66"/>
    </location>
</feature>
<evidence type="ECO:0000256" key="1">
    <source>
        <dbReference type="ARBA" id="ARBA00004141"/>
    </source>
</evidence>
<dbReference type="SUPFAM" id="SSF103481">
    <property type="entry name" value="Multidrug resistance efflux transporter EmrE"/>
    <property type="match status" value="1"/>
</dbReference>
<dbReference type="AlphaFoldDB" id="A0A1S3YTE3"/>
<proteinExistence type="inferred from homology"/>